<dbReference type="Gene3D" id="2.40.50.40">
    <property type="match status" value="1"/>
</dbReference>
<feature type="chain" id="PRO_5017286926" evidence="2">
    <location>
        <begin position="21"/>
        <end position="99"/>
    </location>
</feature>
<dbReference type="SUPFAM" id="SSF54117">
    <property type="entry name" value="Interleukin 8-like chemokines"/>
    <property type="match status" value="1"/>
</dbReference>
<protein>
    <submittedName>
        <fullName evidence="4">C-C motif chemokine 4-like</fullName>
    </submittedName>
</protein>
<dbReference type="GO" id="GO:0008009">
    <property type="term" value="F:chemokine activity"/>
    <property type="evidence" value="ECO:0007669"/>
    <property type="project" value="InterPro"/>
</dbReference>
<feature type="domain" description="Chemokine interleukin-8-like" evidence="3">
    <location>
        <begin position="25"/>
        <end position="83"/>
    </location>
</feature>
<reference evidence="5" key="1">
    <citation type="submission" date="2012-01" db="EMBL/GenBank/DDBJ databases">
        <authorList>
            <person name="Walter R."/>
            <person name="Schartl M."/>
            <person name="Warren W."/>
        </authorList>
    </citation>
    <scope>NUCLEOTIDE SEQUENCE [LARGE SCALE GENOMIC DNA]</scope>
    <source>
        <strain evidence="5">JP 163 A</strain>
    </source>
</reference>
<feature type="signal peptide" evidence="2">
    <location>
        <begin position="1"/>
        <end position="20"/>
    </location>
</feature>
<keyword evidence="5" id="KW-1185">Reference proteome</keyword>
<dbReference type="InterPro" id="IPR036048">
    <property type="entry name" value="Interleukin_8-like_sf"/>
</dbReference>
<reference evidence="5" key="2">
    <citation type="journal article" date="2013" name="Nat. Genet.">
        <title>The genome of the platyfish, Xiphophorus maculatus, provides insights into evolutionary adaptation and several complex traits.</title>
        <authorList>
            <person name="Schartl M."/>
            <person name="Walter R.B."/>
            <person name="Shen Y."/>
            <person name="Garcia T."/>
            <person name="Catchen J."/>
            <person name="Amores A."/>
            <person name="Braasch I."/>
            <person name="Chalopin D."/>
            <person name="Volff J.N."/>
            <person name="Lesch K.P."/>
            <person name="Bisazza A."/>
            <person name="Minx P."/>
            <person name="Hillier L."/>
            <person name="Wilson R.K."/>
            <person name="Fuerstenberg S."/>
            <person name="Boore J."/>
            <person name="Searle S."/>
            <person name="Postlethwait J.H."/>
            <person name="Warren W.C."/>
        </authorList>
    </citation>
    <scope>NUCLEOTIDE SEQUENCE [LARGE SCALE GENOMIC DNA]</scope>
    <source>
        <strain evidence="5">JP 163 A</strain>
    </source>
</reference>
<evidence type="ECO:0000256" key="2">
    <source>
        <dbReference type="SAM" id="SignalP"/>
    </source>
</evidence>
<dbReference type="GO" id="GO:0006955">
    <property type="term" value="P:immune response"/>
    <property type="evidence" value="ECO:0007669"/>
    <property type="project" value="InterPro"/>
</dbReference>
<dbReference type="AlphaFoldDB" id="A0A3B5QJQ4"/>
<dbReference type="InParanoid" id="A0A3B5QJQ4"/>
<dbReference type="Ensembl" id="ENSXMAT00000042561.1">
    <property type="protein sequence ID" value="ENSXMAP00000031041.1"/>
    <property type="gene ID" value="ENSXMAG00000024607.1"/>
</dbReference>
<dbReference type="OMA" id="STTWVEK"/>
<sequence>MKTLCLSVGMILIIASVAVQYNTGPITCCDQFSNMRVSRKMIVDITRTHSSCLKRGYIVETVKGRLICFRQSTTWVEKAYNRMINSEGSGLECGNHLPG</sequence>
<evidence type="ECO:0000313" key="4">
    <source>
        <dbReference type="Ensembl" id="ENSXMAP00000031041.1"/>
    </source>
</evidence>
<organism evidence="4 5">
    <name type="scientific">Xiphophorus maculatus</name>
    <name type="common">Southern platyfish</name>
    <name type="synonym">Platypoecilus maculatus</name>
    <dbReference type="NCBI Taxonomy" id="8083"/>
    <lineage>
        <taxon>Eukaryota</taxon>
        <taxon>Metazoa</taxon>
        <taxon>Chordata</taxon>
        <taxon>Craniata</taxon>
        <taxon>Vertebrata</taxon>
        <taxon>Euteleostomi</taxon>
        <taxon>Actinopterygii</taxon>
        <taxon>Neopterygii</taxon>
        <taxon>Teleostei</taxon>
        <taxon>Neoteleostei</taxon>
        <taxon>Acanthomorphata</taxon>
        <taxon>Ovalentaria</taxon>
        <taxon>Atherinomorphae</taxon>
        <taxon>Cyprinodontiformes</taxon>
        <taxon>Poeciliidae</taxon>
        <taxon>Poeciliinae</taxon>
        <taxon>Xiphophorus</taxon>
    </lineage>
</organism>
<keyword evidence="2" id="KW-0732">Signal</keyword>
<proteinExistence type="predicted"/>
<dbReference type="InterPro" id="IPR001811">
    <property type="entry name" value="Chemokine_IL8-like_dom"/>
</dbReference>
<dbReference type="Proteomes" id="UP000002852">
    <property type="component" value="Unassembled WGS sequence"/>
</dbReference>
<keyword evidence="1" id="KW-0202">Cytokine</keyword>
<evidence type="ECO:0000256" key="1">
    <source>
        <dbReference type="ARBA" id="ARBA00022514"/>
    </source>
</evidence>
<evidence type="ECO:0000259" key="3">
    <source>
        <dbReference type="SMART" id="SM00199"/>
    </source>
</evidence>
<dbReference type="STRING" id="8083.ENSXMAP00000031041"/>
<reference evidence="4" key="3">
    <citation type="submission" date="2025-08" db="UniProtKB">
        <authorList>
            <consortium name="Ensembl"/>
        </authorList>
    </citation>
    <scope>IDENTIFICATION</scope>
    <source>
        <strain evidence="4">JP 163 A</strain>
    </source>
</reference>
<accession>A0A3B5QJQ4</accession>
<dbReference type="GO" id="GO:0005615">
    <property type="term" value="C:extracellular space"/>
    <property type="evidence" value="ECO:0007669"/>
    <property type="project" value="UniProtKB-KW"/>
</dbReference>
<evidence type="ECO:0000313" key="5">
    <source>
        <dbReference type="Proteomes" id="UP000002852"/>
    </source>
</evidence>
<dbReference type="Pfam" id="PF00048">
    <property type="entry name" value="IL8"/>
    <property type="match status" value="1"/>
</dbReference>
<name>A0A3B5QJQ4_XIPMA</name>
<reference evidence="4" key="4">
    <citation type="submission" date="2025-09" db="UniProtKB">
        <authorList>
            <consortium name="Ensembl"/>
        </authorList>
    </citation>
    <scope>IDENTIFICATION</scope>
    <source>
        <strain evidence="4">JP 163 A</strain>
    </source>
</reference>
<dbReference type="GeneTree" id="ENSGT00970000193522"/>
<dbReference type="SMART" id="SM00199">
    <property type="entry name" value="SCY"/>
    <property type="match status" value="1"/>
</dbReference>